<organism evidence="2 3">
    <name type="scientific">Chondromyces crocatus</name>
    <dbReference type="NCBI Taxonomy" id="52"/>
    <lineage>
        <taxon>Bacteria</taxon>
        <taxon>Pseudomonadati</taxon>
        <taxon>Myxococcota</taxon>
        <taxon>Polyangia</taxon>
        <taxon>Polyangiales</taxon>
        <taxon>Polyangiaceae</taxon>
        <taxon>Chondromyces</taxon>
    </lineage>
</organism>
<dbReference type="RefSeq" id="WP_050430943.1">
    <property type="nucleotide sequence ID" value="NZ_CP012159.1"/>
</dbReference>
<feature type="region of interest" description="Disordered" evidence="1">
    <location>
        <begin position="450"/>
        <end position="485"/>
    </location>
</feature>
<evidence type="ECO:0008006" key="4">
    <source>
        <dbReference type="Google" id="ProtNLM"/>
    </source>
</evidence>
<sequence>MSKRDVLDSQLAGQFAWRMALPAEFVSSTAPPPVPKSAPPAPPPPSEEAEPPAAMAEAERERWERADRECSELAKQVERAWQISEPSQQAAATAVLLERARKLGLDLFGMSEYPMASVRLWRLVVRHYQRFPARERKPGVHALSVAAAPPEQRETVDLLIEVAETGDAWLAFMMERGPACEAMGRRHPELGARLARVLDHGKTWAARETAARWLSFADLRAAIPTLRRALRRPHARVRWFALEILLERAPQALTADDVQWLLDDAVEHPLPEGYGTRSYETSEGYADTLVTAVAKVRPPDGWKPLMIIADGGGAHIQRDRAGLDVGWALRALAAGYPERALSRIDRELAETRSWRRIDAVEAAGHLPDGLLRPRLLEAAIGPGYRIIERAKALWFERFGAECPVEPLAGVPVEILAEPPGDRLLARLTVLRGSSDEAKGAMLVALLTGEPTSPTESATASEALPATTPATQSAPGAEAGAEIPEPELSADQREALALLLYSLREQGAAHRRPGLPTTEEAWAEALVRRFGDLAFDGLTALASRGARAGVDHEWLGALASLARRGVLRSAWRERLRDVAVDALRAPGWDGATAPLIVLTQVGAPPDLLDFLWDITLEPAESSSSRMRVYTVLWAADVLVTMKDAPSLDTRITLEGEKALQARTWETLERIVRIGCRRRLEAAFALAKRCIALVEDEPEAQAGAVQCAHFLAEAKQLDPAWVLASLRRPESPSFTVASRFVGDDSPAEVVAAIEEALTSPAREGAAAAESARALVWRKVLGIEDPRLDGILEGAPARARAELLGSLLLLDAPFPPLRPHYHALLLGPDEKAAAEAFEDLYVKQPEGTWELLEEILPLGPSPSVRESIAHFLREPTDAELYWRHSDDDEEEEDELEELLGDELD</sequence>
<dbReference type="Gene3D" id="1.25.10.10">
    <property type="entry name" value="Leucine-rich Repeat Variant"/>
    <property type="match status" value="1"/>
</dbReference>
<reference evidence="2 3" key="1">
    <citation type="submission" date="2015-07" db="EMBL/GenBank/DDBJ databases">
        <title>Genome analysis of myxobacterium Chondromyces crocatus Cm c5 reveals a high potential for natural compound synthesis and the genetic basis for the loss of fruiting body formation.</title>
        <authorList>
            <person name="Zaburannyi N."/>
            <person name="Bunk B."/>
            <person name="Maier J."/>
            <person name="Overmann J."/>
            <person name="Mueller R."/>
        </authorList>
    </citation>
    <scope>NUCLEOTIDE SEQUENCE [LARGE SCALE GENOMIC DNA]</scope>
    <source>
        <strain evidence="2 3">Cm c5</strain>
    </source>
</reference>
<evidence type="ECO:0000313" key="3">
    <source>
        <dbReference type="Proteomes" id="UP000067626"/>
    </source>
</evidence>
<proteinExistence type="predicted"/>
<feature type="compositionally biased region" description="Low complexity" evidence="1">
    <location>
        <begin position="473"/>
        <end position="485"/>
    </location>
</feature>
<dbReference type="AlphaFoldDB" id="A0A0K1ED04"/>
<dbReference type="KEGG" id="ccro:CMC5_029020"/>
<protein>
    <recommendedName>
        <fullName evidence="4">HEAT repeat domain-containing protein</fullName>
    </recommendedName>
</protein>
<feature type="region of interest" description="Disordered" evidence="1">
    <location>
        <begin position="26"/>
        <end position="57"/>
    </location>
</feature>
<evidence type="ECO:0000256" key="1">
    <source>
        <dbReference type="SAM" id="MobiDB-lite"/>
    </source>
</evidence>
<feature type="compositionally biased region" description="Acidic residues" evidence="1">
    <location>
        <begin position="884"/>
        <end position="901"/>
    </location>
</feature>
<feature type="region of interest" description="Disordered" evidence="1">
    <location>
        <begin position="877"/>
        <end position="901"/>
    </location>
</feature>
<name>A0A0K1ED04_CHOCO</name>
<accession>A0A0K1ED04</accession>
<feature type="compositionally biased region" description="Pro residues" evidence="1">
    <location>
        <begin position="30"/>
        <end position="46"/>
    </location>
</feature>
<evidence type="ECO:0000313" key="2">
    <source>
        <dbReference type="EMBL" id="AKT38756.1"/>
    </source>
</evidence>
<gene>
    <name evidence="2" type="ORF">CMC5_029020</name>
</gene>
<dbReference type="SUPFAM" id="SSF48371">
    <property type="entry name" value="ARM repeat"/>
    <property type="match status" value="1"/>
</dbReference>
<dbReference type="EMBL" id="CP012159">
    <property type="protein sequence ID" value="AKT38756.1"/>
    <property type="molecule type" value="Genomic_DNA"/>
</dbReference>
<dbReference type="Proteomes" id="UP000067626">
    <property type="component" value="Chromosome"/>
</dbReference>
<feature type="compositionally biased region" description="Polar residues" evidence="1">
    <location>
        <begin position="450"/>
        <end position="459"/>
    </location>
</feature>
<dbReference type="InterPro" id="IPR016024">
    <property type="entry name" value="ARM-type_fold"/>
</dbReference>
<keyword evidence="3" id="KW-1185">Reference proteome</keyword>
<dbReference type="OrthoDB" id="5479298at2"/>
<dbReference type="InterPro" id="IPR011989">
    <property type="entry name" value="ARM-like"/>
</dbReference>